<evidence type="ECO:0000313" key="3">
    <source>
        <dbReference type="Proteomes" id="UP000283469"/>
    </source>
</evidence>
<evidence type="ECO:0000313" key="2">
    <source>
        <dbReference type="EMBL" id="RJG57090.1"/>
    </source>
</evidence>
<dbReference type="Proteomes" id="UP000283469">
    <property type="component" value="Unassembled WGS sequence"/>
</dbReference>
<proteinExistence type="predicted"/>
<dbReference type="SUPFAM" id="SSF52540">
    <property type="entry name" value="P-loop containing nucleoside triphosphate hydrolases"/>
    <property type="match status" value="1"/>
</dbReference>
<evidence type="ECO:0000256" key="1">
    <source>
        <dbReference type="SAM" id="MobiDB-lite"/>
    </source>
</evidence>
<keyword evidence="3" id="KW-1185">Reference proteome</keyword>
<reference evidence="2 3" key="1">
    <citation type="submission" date="2018-08" db="EMBL/GenBank/DDBJ databases">
        <title>Sphingobium sp. EO9.</title>
        <authorList>
            <person name="Park Y."/>
            <person name="Kim K.H."/>
            <person name="Jeon C.O."/>
        </authorList>
    </citation>
    <scope>NUCLEOTIDE SEQUENCE [LARGE SCALE GENOMIC DNA]</scope>
    <source>
        <strain evidence="2 3">EO9</strain>
    </source>
</reference>
<sequence length="290" mass="30410">MRDSSPVLARLRESLQQLEPRRATAPAALFALGHDGVDAALGGGLARGRLHEIFADQEDASSGAGVAALFSLRAGEGRPFLWLRTETMQKRVGQLHATGLVELGIDPANMLLVLAPDDAALLHAAAEAARCAGLGAVLVEGWGAMRGLDLTASRRLMLAAEASGVTLFLLRIAADAAPSTADTRWRVSASPSIALEADAPGASLFQIELLRRRAGLPAGPWRMEWDRDRLCFRRPATDGRGANGRVWAGGGEHDDRDAGTPAPPLSRPVLPLAPGGAVAPDPAPFVRRAG</sequence>
<dbReference type="Gene3D" id="3.40.50.300">
    <property type="entry name" value="P-loop containing nucleotide triphosphate hydrolases"/>
    <property type="match status" value="1"/>
</dbReference>
<dbReference type="PIRSF" id="PIRSF034285">
    <property type="entry name" value="UCP034285"/>
    <property type="match status" value="1"/>
</dbReference>
<protein>
    <recommendedName>
        <fullName evidence="4">Protein ImuA</fullName>
    </recommendedName>
</protein>
<name>A0A418YWU8_9SPHN</name>
<feature type="region of interest" description="Disordered" evidence="1">
    <location>
        <begin position="241"/>
        <end position="290"/>
    </location>
</feature>
<accession>A0A418YWU8</accession>
<dbReference type="EMBL" id="QVRA01000002">
    <property type="protein sequence ID" value="RJG57090.1"/>
    <property type="molecule type" value="Genomic_DNA"/>
</dbReference>
<gene>
    <name evidence="2" type="ORF">D0Z70_02370</name>
</gene>
<dbReference type="OrthoDB" id="7202530at2"/>
<feature type="compositionally biased region" description="Low complexity" evidence="1">
    <location>
        <begin position="268"/>
        <end position="280"/>
    </location>
</feature>
<evidence type="ECO:0008006" key="4">
    <source>
        <dbReference type="Google" id="ProtNLM"/>
    </source>
</evidence>
<organism evidence="2 3">
    <name type="scientific">Sphingobium terrigena</name>
    <dbReference type="NCBI Taxonomy" id="2304063"/>
    <lineage>
        <taxon>Bacteria</taxon>
        <taxon>Pseudomonadati</taxon>
        <taxon>Pseudomonadota</taxon>
        <taxon>Alphaproteobacteria</taxon>
        <taxon>Sphingomonadales</taxon>
        <taxon>Sphingomonadaceae</taxon>
        <taxon>Sphingobium</taxon>
    </lineage>
</organism>
<comment type="caution">
    <text evidence="2">The sequence shown here is derived from an EMBL/GenBank/DDBJ whole genome shotgun (WGS) entry which is preliminary data.</text>
</comment>
<dbReference type="InterPro" id="IPR027417">
    <property type="entry name" value="P-loop_NTPase"/>
</dbReference>
<dbReference type="RefSeq" id="WP_119743809.1">
    <property type="nucleotide sequence ID" value="NZ_QVRA01000002.1"/>
</dbReference>
<dbReference type="AlphaFoldDB" id="A0A418YWU8"/>
<dbReference type="InterPro" id="IPR017026">
    <property type="entry name" value="ImuA"/>
</dbReference>